<accession>A0ABM2YGL6</accession>
<evidence type="ECO:0000313" key="3">
    <source>
        <dbReference type="RefSeq" id="XP_040613927.1"/>
    </source>
</evidence>
<organism evidence="2 3">
    <name type="scientific">Mesocricetus auratus</name>
    <name type="common">Golden hamster</name>
    <dbReference type="NCBI Taxonomy" id="10036"/>
    <lineage>
        <taxon>Eukaryota</taxon>
        <taxon>Metazoa</taxon>
        <taxon>Chordata</taxon>
        <taxon>Craniata</taxon>
        <taxon>Vertebrata</taxon>
        <taxon>Euteleostomi</taxon>
        <taxon>Mammalia</taxon>
        <taxon>Eutheria</taxon>
        <taxon>Euarchontoglires</taxon>
        <taxon>Glires</taxon>
        <taxon>Rodentia</taxon>
        <taxon>Myomorpha</taxon>
        <taxon>Muroidea</taxon>
        <taxon>Cricetidae</taxon>
        <taxon>Cricetinae</taxon>
        <taxon>Mesocricetus</taxon>
    </lineage>
</organism>
<feature type="compositionally biased region" description="Pro residues" evidence="1">
    <location>
        <begin position="119"/>
        <end position="128"/>
    </location>
</feature>
<gene>
    <name evidence="3" type="primary">LOC121144367</name>
</gene>
<name>A0ABM2YGL6_MESAU</name>
<evidence type="ECO:0000313" key="2">
    <source>
        <dbReference type="Proteomes" id="UP000886700"/>
    </source>
</evidence>
<reference evidence="3" key="1">
    <citation type="submission" date="2025-08" db="UniProtKB">
        <authorList>
            <consortium name="RefSeq"/>
        </authorList>
    </citation>
    <scope>IDENTIFICATION</scope>
    <source>
        <tissue evidence="3">Liver</tissue>
    </source>
</reference>
<feature type="region of interest" description="Disordered" evidence="1">
    <location>
        <begin position="1"/>
        <end position="215"/>
    </location>
</feature>
<sequence>MPFDCHARPHAHRPGAEREGSAHARPGVSQLTPHRAPRPDPAKSPLPPALRSRSPGRPSPTTPRPRPGSRSTRRKPVQLSSPPLSCASRFRVTAQRRRVPQGTSPGLSPGKRRPQTRTRPPPACPPTAPRRRSSPDGAQRPQRAQRGPAPSARSRASDPPRRPRPFRSHLLLAISDGSEPVQRPRGRPDPCAPHRTQLAARTRAPGAPSSHSEVTEVPYVHPRLTLLAVGIGRGHELLPALPVTPPAQLMLLLGPGGLC</sequence>
<dbReference type="Proteomes" id="UP000886700">
    <property type="component" value="Unplaced"/>
</dbReference>
<evidence type="ECO:0000256" key="1">
    <source>
        <dbReference type="SAM" id="MobiDB-lite"/>
    </source>
</evidence>
<keyword evidence="2" id="KW-1185">Reference proteome</keyword>
<dbReference type="GeneID" id="121144367"/>
<dbReference type="RefSeq" id="XP_040613927.1">
    <property type="nucleotide sequence ID" value="XM_040757993.1"/>
</dbReference>
<feature type="compositionally biased region" description="Pro residues" evidence="1">
    <location>
        <begin position="57"/>
        <end position="66"/>
    </location>
</feature>
<feature type="compositionally biased region" description="Low complexity" evidence="1">
    <location>
        <begin position="135"/>
        <end position="154"/>
    </location>
</feature>
<protein>
    <submittedName>
        <fullName evidence="3">Translation initiation factor IF-2-like</fullName>
    </submittedName>
</protein>
<proteinExistence type="predicted"/>